<comment type="caution">
    <text evidence="4">The sequence shown here is derived from an EMBL/GenBank/DDBJ whole genome shotgun (WGS) entry which is preliminary data.</text>
</comment>
<feature type="repeat" description="PPR" evidence="3">
    <location>
        <begin position="615"/>
        <end position="649"/>
    </location>
</feature>
<feature type="repeat" description="PPR" evidence="3">
    <location>
        <begin position="720"/>
        <end position="754"/>
    </location>
</feature>
<dbReference type="PANTHER" id="PTHR47936:SF1">
    <property type="entry name" value="PENTATRICOPEPTIDE REPEAT-CONTAINING PROTEIN GUN1, CHLOROPLASTIC"/>
    <property type="match status" value="1"/>
</dbReference>
<dbReference type="PROSITE" id="PS51375">
    <property type="entry name" value="PPR"/>
    <property type="match status" value="12"/>
</dbReference>
<dbReference type="Proteomes" id="UP001187471">
    <property type="component" value="Unassembled WGS sequence"/>
</dbReference>
<feature type="repeat" description="PPR" evidence="3">
    <location>
        <begin position="475"/>
        <end position="509"/>
    </location>
</feature>
<dbReference type="Pfam" id="PF12854">
    <property type="entry name" value="PPR_1"/>
    <property type="match status" value="1"/>
</dbReference>
<evidence type="ECO:0000313" key="5">
    <source>
        <dbReference type="Proteomes" id="UP001187471"/>
    </source>
</evidence>
<dbReference type="GO" id="GO:0031930">
    <property type="term" value="P:mitochondria-nucleus signaling pathway"/>
    <property type="evidence" value="ECO:0007669"/>
    <property type="project" value="TreeGrafter"/>
</dbReference>
<feature type="repeat" description="PPR" evidence="3">
    <location>
        <begin position="214"/>
        <end position="248"/>
    </location>
</feature>
<dbReference type="GO" id="GO:0010019">
    <property type="term" value="P:chloroplast-nucleus signaling pathway"/>
    <property type="evidence" value="ECO:0007669"/>
    <property type="project" value="TreeGrafter"/>
</dbReference>
<dbReference type="Gene3D" id="1.25.40.10">
    <property type="entry name" value="Tetratricopeptide repeat domain"/>
    <property type="match status" value="6"/>
</dbReference>
<proteinExistence type="inferred from homology"/>
<dbReference type="PANTHER" id="PTHR47936">
    <property type="entry name" value="PPR_LONG DOMAIN-CONTAINING PROTEIN"/>
    <property type="match status" value="1"/>
</dbReference>
<feature type="repeat" description="PPR" evidence="3">
    <location>
        <begin position="510"/>
        <end position="544"/>
    </location>
</feature>
<evidence type="ECO:0008006" key="6">
    <source>
        <dbReference type="Google" id="ProtNLM"/>
    </source>
</evidence>
<evidence type="ECO:0000313" key="4">
    <source>
        <dbReference type="EMBL" id="KAK2972634.1"/>
    </source>
</evidence>
<organism evidence="4 5">
    <name type="scientific">Escallonia rubra</name>
    <dbReference type="NCBI Taxonomy" id="112253"/>
    <lineage>
        <taxon>Eukaryota</taxon>
        <taxon>Viridiplantae</taxon>
        <taxon>Streptophyta</taxon>
        <taxon>Embryophyta</taxon>
        <taxon>Tracheophyta</taxon>
        <taxon>Spermatophyta</taxon>
        <taxon>Magnoliopsida</taxon>
        <taxon>eudicotyledons</taxon>
        <taxon>Gunneridae</taxon>
        <taxon>Pentapetalae</taxon>
        <taxon>asterids</taxon>
        <taxon>campanulids</taxon>
        <taxon>Escalloniales</taxon>
        <taxon>Escalloniaceae</taxon>
        <taxon>Escallonia</taxon>
    </lineage>
</organism>
<feature type="repeat" description="PPR" evidence="3">
    <location>
        <begin position="650"/>
        <end position="684"/>
    </location>
</feature>
<keyword evidence="5" id="KW-1185">Reference proteome</keyword>
<feature type="repeat" description="PPR" evidence="3">
    <location>
        <begin position="685"/>
        <end position="719"/>
    </location>
</feature>
<reference evidence="4" key="1">
    <citation type="submission" date="2022-12" db="EMBL/GenBank/DDBJ databases">
        <title>Draft genome assemblies for two species of Escallonia (Escalloniales).</title>
        <authorList>
            <person name="Chanderbali A."/>
            <person name="Dervinis C."/>
            <person name="Anghel I."/>
            <person name="Soltis D."/>
            <person name="Soltis P."/>
            <person name="Zapata F."/>
        </authorList>
    </citation>
    <scope>NUCLEOTIDE SEQUENCE</scope>
    <source>
        <strain evidence="4">UCBG92.1500</strain>
        <tissue evidence="4">Leaf</tissue>
    </source>
</reference>
<accession>A0AA88QKX6</accession>
<dbReference type="SUPFAM" id="SSF81901">
    <property type="entry name" value="HCP-like"/>
    <property type="match status" value="1"/>
</dbReference>
<comment type="similarity">
    <text evidence="1">Belongs to the PPR family. P subfamily.</text>
</comment>
<dbReference type="InterPro" id="IPR002885">
    <property type="entry name" value="PPR_rpt"/>
</dbReference>
<dbReference type="Pfam" id="PF01535">
    <property type="entry name" value="PPR"/>
    <property type="match status" value="4"/>
</dbReference>
<name>A0AA88QKX6_9ASTE</name>
<sequence length="836" mass="93912">MEFLRFTRPHYFLNKPIKKLHSVQFPYQLQTPTCPISTKTHSGKTEVVERLVTIFTQNPFYQESQELASVGSDLTTGVAESVLKRFNSWKLALKFFDWASSQHGYKHNCYTYNAMASILSGVRQNAQLKALAVDVVNSRCSMTPGALGFFIRCLGNLGLVEEANVIFDHLRKVGSCVPNSYSYNCLLESISRSGSVELIETRLKEMRDLGWEIDKYTLTPVLQCYCNAGKFGKALGVYNEILERGWLDSSVCAILAVAFTKWGKVDEAFELVESLESRRIRLNGKTFYVLIHGFVREGRVDRAFQLLDKMRLLGFVPDISVYNVLIAGLCNLKEFKTALDLYSQLIELNILPDVKLLTVLLSSLPGEEDMIRILKENVVREDLDEQSIVLLYNSCFTGLIKNGAISKAYSLIRAMLRDDIFNGDTEVNDFLAYGKVVRPDTDSFRIIIDGLCQSSKVDVALGLFRDMDQIGCKRTLLLYNNMINGLSSSNKSEECYELLAEMKLMGFKPTNFTYNSIFGCFCRKMDVAGAIGVVREMCIHGHEPWIKHTTLLVKKLCSSKKAFEASKFLASMVQEGFTPDIVAYSAVIHGFFTIREFDRALKLFRDISARGCCPDVVAYNTVINGLCKLTRLAEAQDIYNEMLENRLVPSVATYNSLIDAWCKSGEIDRAILCLKKMDEERREPNVITYTTLLDGLCNAGRSDEAVLLWDQMVGKGCSLNKIAFMALIHGLCKCGKPDSALIYLIQMEERQMTPDTFVYVALIAALLSISDAPSAFDILRKMAQNQSFPDSLDKNFTSLRESVCKLSEDARTRSNVMNLISEGSIPNILNISDSGK</sequence>
<dbReference type="EMBL" id="JAVXUO010002507">
    <property type="protein sequence ID" value="KAK2972634.1"/>
    <property type="molecule type" value="Genomic_DNA"/>
</dbReference>
<dbReference type="GO" id="GO:0009507">
    <property type="term" value="C:chloroplast"/>
    <property type="evidence" value="ECO:0007669"/>
    <property type="project" value="TreeGrafter"/>
</dbReference>
<evidence type="ECO:0000256" key="3">
    <source>
        <dbReference type="PROSITE-ProRule" id="PRU00708"/>
    </source>
</evidence>
<feature type="repeat" description="PPR" evidence="3">
    <location>
        <begin position="179"/>
        <end position="213"/>
    </location>
</feature>
<feature type="repeat" description="PPR" evidence="3">
    <location>
        <begin position="440"/>
        <end position="474"/>
    </location>
</feature>
<evidence type="ECO:0000256" key="2">
    <source>
        <dbReference type="ARBA" id="ARBA00022737"/>
    </source>
</evidence>
<feature type="repeat" description="PPR" evidence="3">
    <location>
        <begin position="283"/>
        <end position="317"/>
    </location>
</feature>
<dbReference type="NCBIfam" id="TIGR00756">
    <property type="entry name" value="PPR"/>
    <property type="match status" value="10"/>
</dbReference>
<dbReference type="Pfam" id="PF13041">
    <property type="entry name" value="PPR_2"/>
    <property type="match status" value="4"/>
</dbReference>
<keyword evidence="2" id="KW-0677">Repeat</keyword>
<protein>
    <recommendedName>
        <fullName evidence="6">Pentatricopeptide repeat-containing protein</fullName>
    </recommendedName>
</protein>
<feature type="repeat" description="PPR" evidence="3">
    <location>
        <begin position="318"/>
        <end position="352"/>
    </location>
</feature>
<evidence type="ECO:0000256" key="1">
    <source>
        <dbReference type="ARBA" id="ARBA00007626"/>
    </source>
</evidence>
<feature type="repeat" description="PPR" evidence="3">
    <location>
        <begin position="580"/>
        <end position="614"/>
    </location>
</feature>
<dbReference type="AlphaFoldDB" id="A0AA88QKX6"/>
<gene>
    <name evidence="4" type="ORF">RJ640_000594</name>
</gene>
<dbReference type="InterPro" id="IPR011990">
    <property type="entry name" value="TPR-like_helical_dom_sf"/>
</dbReference>